<dbReference type="CDD" id="cd02135">
    <property type="entry name" value="YdjA-like"/>
    <property type="match status" value="1"/>
</dbReference>
<dbReference type="InterPro" id="IPR000415">
    <property type="entry name" value="Nitroreductase-like"/>
</dbReference>
<feature type="binding site" description="in other chain" evidence="8">
    <location>
        <begin position="142"/>
        <end position="144"/>
    </location>
    <ligand>
        <name>FMN</name>
        <dbReference type="ChEBI" id="CHEBI:58210"/>
        <note>ligand shared between dimeric partners</note>
    </ligand>
</feature>
<dbReference type="Gene3D" id="3.40.109.10">
    <property type="entry name" value="NADH Oxidase"/>
    <property type="match status" value="1"/>
</dbReference>
<dbReference type="Pfam" id="PF00881">
    <property type="entry name" value="Nitroreductase"/>
    <property type="match status" value="1"/>
</dbReference>
<keyword evidence="11" id="KW-1185">Reference proteome</keyword>
<evidence type="ECO:0000313" key="11">
    <source>
        <dbReference type="Proteomes" id="UP000672602"/>
    </source>
</evidence>
<keyword evidence="4 7" id="KW-0521">NADP</keyword>
<dbReference type="EMBL" id="JAGMWN010000004">
    <property type="protein sequence ID" value="MBP5857367.1"/>
    <property type="molecule type" value="Genomic_DNA"/>
</dbReference>
<dbReference type="PANTHER" id="PTHR43821">
    <property type="entry name" value="NAD(P)H NITROREDUCTASE YDJA-RELATED"/>
    <property type="match status" value="1"/>
</dbReference>
<evidence type="ECO:0000256" key="1">
    <source>
        <dbReference type="ARBA" id="ARBA00007118"/>
    </source>
</evidence>
<name>A0A8J7V2Y5_9PROT</name>
<evidence type="ECO:0000256" key="8">
    <source>
        <dbReference type="PIRSR" id="PIRSR000232-1"/>
    </source>
</evidence>
<sequence>MTGVTSDDLIQFLSSRQSIKAVELNEPAPDDTALERLLSAAVTAPDHGAIRPWRFLAIRGEARNRLADIFEKALRARDPDVAADEIAALRGKPLRSPLIVAVVAEITENHPKVPPEEQVIATACAAQNLLLAAHADGWGAILLTGWTAHDPMVRKALGFAEKDQLIGYVYMGTPGEQQRTKKRPDPTRYLSEWIGPEN</sequence>
<proteinExistence type="inferred from homology"/>
<organism evidence="10 11">
    <name type="scientific">Marivibrio halodurans</name>
    <dbReference type="NCBI Taxonomy" id="2039722"/>
    <lineage>
        <taxon>Bacteria</taxon>
        <taxon>Pseudomonadati</taxon>
        <taxon>Pseudomonadota</taxon>
        <taxon>Alphaproteobacteria</taxon>
        <taxon>Rhodospirillales</taxon>
        <taxon>Rhodospirillaceae</taxon>
        <taxon>Marivibrio</taxon>
    </lineage>
</organism>
<dbReference type="PIRSF" id="PIRSF000232">
    <property type="entry name" value="YdjA"/>
    <property type="match status" value="1"/>
</dbReference>
<comment type="cofactor">
    <cofactor evidence="8">
        <name>FMN</name>
        <dbReference type="ChEBI" id="CHEBI:58210"/>
    </cofactor>
    <text evidence="8">Binds 1 FMN per subunit.</text>
</comment>
<dbReference type="EC" id="1.-.-.-" evidence="7"/>
<accession>A0A8J7V2Y5</accession>
<dbReference type="Proteomes" id="UP000672602">
    <property type="component" value="Unassembled WGS sequence"/>
</dbReference>
<feature type="domain" description="Nitroreductase" evidence="9">
    <location>
        <begin position="14"/>
        <end position="172"/>
    </location>
</feature>
<feature type="binding site" evidence="8">
    <location>
        <position position="47"/>
    </location>
    <ligand>
        <name>FMN</name>
        <dbReference type="ChEBI" id="CHEBI:58210"/>
        <note>ligand shared between dimeric partners</note>
    </ligand>
</feature>
<dbReference type="GO" id="GO:0016491">
    <property type="term" value="F:oxidoreductase activity"/>
    <property type="evidence" value="ECO:0007669"/>
    <property type="project" value="UniProtKB-UniRule"/>
</dbReference>
<keyword evidence="3 7" id="KW-0288">FMN</keyword>
<comment type="caution">
    <text evidence="10">The sequence shown here is derived from an EMBL/GenBank/DDBJ whole genome shotgun (WGS) entry which is preliminary data.</text>
</comment>
<dbReference type="InterPro" id="IPR026021">
    <property type="entry name" value="YdjA-like"/>
</dbReference>
<evidence type="ECO:0000256" key="3">
    <source>
        <dbReference type="ARBA" id="ARBA00022643"/>
    </source>
</evidence>
<evidence type="ECO:0000256" key="5">
    <source>
        <dbReference type="ARBA" id="ARBA00023002"/>
    </source>
</evidence>
<dbReference type="SUPFAM" id="SSF55469">
    <property type="entry name" value="FMN-dependent nitroreductase-like"/>
    <property type="match status" value="1"/>
</dbReference>
<keyword evidence="5 7" id="KW-0560">Oxidoreductase</keyword>
<dbReference type="InterPro" id="IPR052530">
    <property type="entry name" value="NAD(P)H_nitroreductase"/>
</dbReference>
<reference evidence="10" key="1">
    <citation type="submission" date="2021-04" db="EMBL/GenBank/DDBJ databases">
        <authorList>
            <person name="Zhang D.-C."/>
        </authorList>
    </citation>
    <scope>NUCLEOTIDE SEQUENCE</scope>
    <source>
        <strain evidence="10">CGMCC 1.15697</strain>
    </source>
</reference>
<gene>
    <name evidence="10" type="ORF">KAJ83_10135</name>
</gene>
<dbReference type="RefSeq" id="WP_210681953.1">
    <property type="nucleotide sequence ID" value="NZ_JAGMWN010000004.1"/>
</dbReference>
<evidence type="ECO:0000313" key="10">
    <source>
        <dbReference type="EMBL" id="MBP5857367.1"/>
    </source>
</evidence>
<dbReference type="AlphaFoldDB" id="A0A8J7V2Y5"/>
<dbReference type="PANTHER" id="PTHR43821:SF1">
    <property type="entry name" value="NAD(P)H NITROREDUCTASE YDJA-RELATED"/>
    <property type="match status" value="1"/>
</dbReference>
<evidence type="ECO:0000256" key="2">
    <source>
        <dbReference type="ARBA" id="ARBA00022630"/>
    </source>
</evidence>
<evidence type="ECO:0000259" key="9">
    <source>
        <dbReference type="Pfam" id="PF00881"/>
    </source>
</evidence>
<keyword evidence="2 7" id="KW-0285">Flavoprotein</keyword>
<evidence type="ECO:0000256" key="6">
    <source>
        <dbReference type="ARBA" id="ARBA00023027"/>
    </source>
</evidence>
<dbReference type="InterPro" id="IPR029479">
    <property type="entry name" value="Nitroreductase"/>
</dbReference>
<evidence type="ECO:0000256" key="4">
    <source>
        <dbReference type="ARBA" id="ARBA00022857"/>
    </source>
</evidence>
<feature type="binding site" description="in other chain" evidence="8">
    <location>
        <begin position="16"/>
        <end position="18"/>
    </location>
    <ligand>
        <name>FMN</name>
        <dbReference type="ChEBI" id="CHEBI:58210"/>
        <note>ligand shared between dimeric partners</note>
    </ligand>
</feature>
<protein>
    <recommendedName>
        <fullName evidence="7">Putative NAD(P)H nitroreductase</fullName>
        <ecNumber evidence="7">1.-.-.-</ecNumber>
    </recommendedName>
</protein>
<keyword evidence="6 7" id="KW-0520">NAD</keyword>
<comment type="similarity">
    <text evidence="1 7">Belongs to the nitroreductase family.</text>
</comment>
<evidence type="ECO:0000256" key="7">
    <source>
        <dbReference type="PIRNR" id="PIRNR000232"/>
    </source>
</evidence>